<organism evidence="1 2">
    <name type="scientific">Citrus x changshan-huyou</name>
    <dbReference type="NCBI Taxonomy" id="2935761"/>
    <lineage>
        <taxon>Eukaryota</taxon>
        <taxon>Viridiplantae</taxon>
        <taxon>Streptophyta</taxon>
        <taxon>Embryophyta</taxon>
        <taxon>Tracheophyta</taxon>
        <taxon>Spermatophyta</taxon>
        <taxon>Magnoliopsida</taxon>
        <taxon>eudicotyledons</taxon>
        <taxon>Gunneridae</taxon>
        <taxon>Pentapetalae</taxon>
        <taxon>rosids</taxon>
        <taxon>malvids</taxon>
        <taxon>Sapindales</taxon>
        <taxon>Rutaceae</taxon>
        <taxon>Aurantioideae</taxon>
        <taxon>Citrus</taxon>
    </lineage>
</organism>
<proteinExistence type="predicted"/>
<dbReference type="AlphaFoldDB" id="A0AAP0QT96"/>
<keyword evidence="2" id="KW-1185">Reference proteome</keyword>
<dbReference type="EMBL" id="JBCGBO010000002">
    <property type="protein sequence ID" value="KAK9222460.1"/>
    <property type="molecule type" value="Genomic_DNA"/>
</dbReference>
<name>A0AAP0QT96_9ROSI</name>
<dbReference type="Proteomes" id="UP001428341">
    <property type="component" value="Unassembled WGS sequence"/>
</dbReference>
<reference evidence="1 2" key="1">
    <citation type="submission" date="2024-05" db="EMBL/GenBank/DDBJ databases">
        <title>Haplotype-resolved chromosome-level genome assembly of Huyou (Citrus changshanensis).</title>
        <authorList>
            <person name="Miao C."/>
            <person name="Chen W."/>
            <person name="Wu Y."/>
            <person name="Wang L."/>
            <person name="Zhao S."/>
            <person name="Grierson D."/>
            <person name="Xu C."/>
            <person name="Chen K."/>
        </authorList>
    </citation>
    <scope>NUCLEOTIDE SEQUENCE [LARGE SCALE GENOMIC DNA]</scope>
    <source>
        <strain evidence="1">01-14</strain>
        <tissue evidence="1">Leaf</tissue>
    </source>
</reference>
<evidence type="ECO:0000313" key="1">
    <source>
        <dbReference type="EMBL" id="KAK9222460.1"/>
    </source>
</evidence>
<sequence length="71" mass="7923">MNRRLVTELKAMQKEKDGRKRTVRRSGSVLITLDIVNLKSKIQGHEQGFKDCKAAKPSNTVDGGFAVHEAE</sequence>
<accession>A0AAP0QT96</accession>
<comment type="caution">
    <text evidence="1">The sequence shown here is derived from an EMBL/GenBank/DDBJ whole genome shotgun (WGS) entry which is preliminary data.</text>
</comment>
<protein>
    <submittedName>
        <fullName evidence="1">Uncharacterized protein</fullName>
    </submittedName>
</protein>
<evidence type="ECO:0000313" key="2">
    <source>
        <dbReference type="Proteomes" id="UP001428341"/>
    </source>
</evidence>
<gene>
    <name evidence="1" type="ORF">WN944_010896</name>
</gene>